<dbReference type="AlphaFoldDB" id="A0A914RAA5"/>
<organism evidence="1 2">
    <name type="scientific">Parascaris equorum</name>
    <name type="common">Equine roundworm</name>
    <dbReference type="NCBI Taxonomy" id="6256"/>
    <lineage>
        <taxon>Eukaryota</taxon>
        <taxon>Metazoa</taxon>
        <taxon>Ecdysozoa</taxon>
        <taxon>Nematoda</taxon>
        <taxon>Chromadorea</taxon>
        <taxon>Rhabditida</taxon>
        <taxon>Spirurina</taxon>
        <taxon>Ascaridomorpha</taxon>
        <taxon>Ascaridoidea</taxon>
        <taxon>Ascarididae</taxon>
        <taxon>Parascaris</taxon>
    </lineage>
</organism>
<sequence length="61" mass="7167">MLEVEDMLLRLGRGLPFLKLQNIIVPEFIPIVDFVAKKVSFFNLFLLLKFPFMALRRSLVE</sequence>
<proteinExistence type="predicted"/>
<evidence type="ECO:0000313" key="2">
    <source>
        <dbReference type="WBParaSite" id="PEQ_0000163501-mRNA-1"/>
    </source>
</evidence>
<keyword evidence="1" id="KW-1185">Reference proteome</keyword>
<accession>A0A914RAA5</accession>
<dbReference type="WBParaSite" id="PEQ_0000163501-mRNA-1">
    <property type="protein sequence ID" value="PEQ_0000163501-mRNA-1"/>
    <property type="gene ID" value="PEQ_0000163501"/>
</dbReference>
<evidence type="ECO:0000313" key="1">
    <source>
        <dbReference type="Proteomes" id="UP000887564"/>
    </source>
</evidence>
<protein>
    <submittedName>
        <fullName evidence="2">Uncharacterized protein</fullName>
    </submittedName>
</protein>
<reference evidence="2" key="1">
    <citation type="submission" date="2022-11" db="UniProtKB">
        <authorList>
            <consortium name="WormBaseParasite"/>
        </authorList>
    </citation>
    <scope>IDENTIFICATION</scope>
</reference>
<dbReference type="Proteomes" id="UP000887564">
    <property type="component" value="Unplaced"/>
</dbReference>
<name>A0A914RAA5_PAREQ</name>